<name>A0A6B9JD19_9CAUD</name>
<protein>
    <submittedName>
        <fullName evidence="1">Uncharacterized protein</fullName>
    </submittedName>
</protein>
<evidence type="ECO:0000313" key="2">
    <source>
        <dbReference type="Proteomes" id="UP000436513"/>
    </source>
</evidence>
<keyword evidence="2" id="KW-1185">Reference proteome</keyword>
<accession>A0A6B9JD19</accession>
<dbReference type="Proteomes" id="UP000436513">
    <property type="component" value="Segment"/>
</dbReference>
<dbReference type="EMBL" id="MN549360">
    <property type="protein sequence ID" value="QGZ14076.1"/>
    <property type="molecule type" value="Genomic_DNA"/>
</dbReference>
<organism evidence="1 2">
    <name type="scientific">Rhizobium phage RL38J1</name>
    <dbReference type="NCBI Taxonomy" id="2663232"/>
    <lineage>
        <taxon>Viruses</taxon>
        <taxon>Duplodnaviria</taxon>
        <taxon>Heunggongvirae</taxon>
        <taxon>Uroviricota</taxon>
        <taxon>Caudoviricetes</taxon>
        <taxon>Pootjesviridae</taxon>
        <taxon>Innesvirus</taxon>
        <taxon>Innesvirus RL38J1</taxon>
    </lineage>
</organism>
<proteinExistence type="predicted"/>
<reference evidence="1 2" key="1">
    <citation type="submission" date="2019-10" db="EMBL/GenBank/DDBJ databases">
        <title>Complete genome sequence of bacteriophage vB_RLeM_RL38JI.</title>
        <authorList>
            <person name="Gunathilake D."/>
            <person name="Bhat S."/>
            <person name="Yost C.K."/>
            <person name="Hynes M.F."/>
        </authorList>
    </citation>
    <scope>NUCLEOTIDE SEQUENCE [LARGE SCALE GENOMIC DNA]</scope>
</reference>
<gene>
    <name evidence="1" type="ORF">RL38J1_252</name>
</gene>
<sequence>MRVRVNSNWHLYGHTSLNVDDTVEVIDDNGDEVDILFEDCSFWTVPSIVLDMQEYRMTVSGVEG</sequence>
<evidence type="ECO:0000313" key="1">
    <source>
        <dbReference type="EMBL" id="QGZ14076.1"/>
    </source>
</evidence>